<dbReference type="SUPFAM" id="SSF50998">
    <property type="entry name" value="Quinoprotein alcohol dehydrogenase-like"/>
    <property type="match status" value="1"/>
</dbReference>
<name>A0A2V0PA13_9CHLO</name>
<dbReference type="InterPro" id="IPR015943">
    <property type="entry name" value="WD40/YVTN_repeat-like_dom_sf"/>
</dbReference>
<keyword evidence="9 11" id="KW-0472">Membrane</keyword>
<reference evidence="15 16" key="1">
    <citation type="journal article" date="2018" name="Sci. Rep.">
        <title>Raphidocelis subcapitata (=Pseudokirchneriella subcapitata) provides an insight into genome evolution and environmental adaptations in the Sphaeropleales.</title>
        <authorList>
            <person name="Suzuki S."/>
            <person name="Yamaguchi H."/>
            <person name="Nakajima N."/>
            <person name="Kawachi M."/>
        </authorList>
    </citation>
    <scope>NUCLEOTIDE SEQUENCE [LARGE SCALE GENOMIC DNA]</scope>
    <source>
        <strain evidence="15 16">NIES-35</strain>
    </source>
</reference>
<comment type="caution">
    <text evidence="15">The sequence shown here is derived from an EMBL/GenBank/DDBJ whole genome shotgun (WGS) entry which is preliminary data.</text>
</comment>
<comment type="subcellular location">
    <subcellularLocation>
        <location evidence="1">Endoplasmic reticulum membrane</location>
        <topology evidence="1">Single-pass type I membrane protein</topology>
    </subcellularLocation>
</comment>
<evidence type="ECO:0000256" key="7">
    <source>
        <dbReference type="ARBA" id="ARBA00022824"/>
    </source>
</evidence>
<accession>A0A2V0PA13</accession>
<evidence type="ECO:0000256" key="11">
    <source>
        <dbReference type="SAM" id="Phobius"/>
    </source>
</evidence>
<evidence type="ECO:0000256" key="6">
    <source>
        <dbReference type="ARBA" id="ARBA00022729"/>
    </source>
</evidence>
<feature type="transmembrane region" description="Helical" evidence="11">
    <location>
        <begin position="1009"/>
        <end position="1028"/>
    </location>
</feature>
<evidence type="ECO:0000313" key="16">
    <source>
        <dbReference type="Proteomes" id="UP000247498"/>
    </source>
</evidence>
<evidence type="ECO:0000256" key="5">
    <source>
        <dbReference type="ARBA" id="ARBA00022692"/>
    </source>
</evidence>
<evidence type="ECO:0000256" key="12">
    <source>
        <dbReference type="SAM" id="SignalP"/>
    </source>
</evidence>
<dbReference type="PANTHER" id="PTHR21573">
    <property type="entry name" value="ER MEMBRANE PROTEIN COMPLEX SUBUNIT 1"/>
    <property type="match status" value="1"/>
</dbReference>
<evidence type="ECO:0000259" key="14">
    <source>
        <dbReference type="Pfam" id="PF25293"/>
    </source>
</evidence>
<comment type="subunit">
    <text evidence="3">Component of the ER membrane protein complex (EMC).</text>
</comment>
<sequence>MAPAALGKRLPLLLAALLLLLACGAAPAAALYEDQAGTFDWHRQHIGEVLYAAHGGGRDRFYVATAQGIAAAVSAADGAVAWRRTHPEEDPLAAAVALAKPSLLVVASRGGRHLRAWGAADGALRWEAAAAPRDAPPNGAAALAAVALREGAAVAAAAGGGVQVRAGGSGALIWEARLGGAGDGVKLVAPSGGSIFAASYAPGSNAVSVGAFGAEDGAESASAQLEAAAPLGAAAALSGGALAALSADGASLCAARIAAGAGAMGCAPLRTLLGGGAAAANGGAAAALVAAGDGGRFFLSVEGSGVYLVSVNAEGPRLVASFPGATAAAAPVAPDARALVFGPAGDDGRVAVSAVDVSTGAASPSAPLPPPAAPHPVHGPPPAVRAAFPSPNAAAGALVVWSDHGLSLFRGGALAWTREEALASVAAVEFIDLPAARGAAAGAKGGAAAAALREGGGAAAAAGGAGAADGLRRWVRMQALAVMVQFKLGSDQDAAELVRLREELSDKNFMHRDPNGLRKLVVVATAAGKTLALHNGDGRVIWAARLGGAGAGAGGGAGAGAGRAAAPQPPRLLRWRRFHDLAHAPQIAWVAAGGGGGSGGACVLVLDGATGRELERIELPHPVAKIVPLPQPLHDGTAEQYAYAFVRPAPAAAAAPPRALAARLVPGGPEARAHFAEAAPSLVFWDVFASDAASDGAAGAGAGALAGYAFDAAAGDDDEIEARLAWSVALHGKLLAVAARAPGEPMRAAVKVLGDRSLKFKYTDPNIILVVTGQPSPGDASAPPRVTAALVSGADGAVLHQQAHEGATGPALAVVSEHWAVYAHHDTATARQQVTSLELFDATPRDLSLGTVLSTVFGGAGAEGATGAVGGGGGAPLSVLSQSFYTQVRAKLLSVTQTLSGINLKQLLIGTVTDQLYAMDHRYLDPRRPIGRAKPTPEEAEERLLPYSPLLPFAPLSYATQDKEVAALRGVASAPAGLESTSLVLAYGADLFYTRLAPGRHFDSLPEDFNYGLLVAGLAALAGGTAWARRYSREAMLRAAWK</sequence>
<dbReference type="InterPro" id="IPR026895">
    <property type="entry name" value="EMC1"/>
</dbReference>
<comment type="similarity">
    <text evidence="2">Belongs to the EMC1 family.</text>
</comment>
<feature type="domain" description="ER membrane protein complex subunit 1 C-terminal" evidence="13">
    <location>
        <begin position="816"/>
        <end position="1041"/>
    </location>
</feature>
<feature type="chain" id="PRO_5015890211" description="ER membrane protein complex subunit 1" evidence="12">
    <location>
        <begin position="31"/>
        <end position="1042"/>
    </location>
</feature>
<feature type="domain" description="EMC1 first beta-propeller" evidence="14">
    <location>
        <begin position="30"/>
        <end position="420"/>
    </location>
</feature>
<evidence type="ECO:0000256" key="2">
    <source>
        <dbReference type="ARBA" id="ARBA00007904"/>
    </source>
</evidence>
<evidence type="ECO:0000256" key="8">
    <source>
        <dbReference type="ARBA" id="ARBA00022989"/>
    </source>
</evidence>
<evidence type="ECO:0000256" key="10">
    <source>
        <dbReference type="ARBA" id="ARBA00023180"/>
    </source>
</evidence>
<evidence type="ECO:0000256" key="1">
    <source>
        <dbReference type="ARBA" id="ARBA00004115"/>
    </source>
</evidence>
<keyword evidence="6 12" id="KW-0732">Signal</keyword>
<organism evidence="15 16">
    <name type="scientific">Raphidocelis subcapitata</name>
    <dbReference type="NCBI Taxonomy" id="307507"/>
    <lineage>
        <taxon>Eukaryota</taxon>
        <taxon>Viridiplantae</taxon>
        <taxon>Chlorophyta</taxon>
        <taxon>core chlorophytes</taxon>
        <taxon>Chlorophyceae</taxon>
        <taxon>CS clade</taxon>
        <taxon>Sphaeropleales</taxon>
        <taxon>Selenastraceae</taxon>
        <taxon>Raphidocelis</taxon>
    </lineage>
</organism>
<dbReference type="AlphaFoldDB" id="A0A2V0PA13"/>
<dbReference type="GO" id="GO:0034975">
    <property type="term" value="P:protein folding in endoplasmic reticulum"/>
    <property type="evidence" value="ECO:0007669"/>
    <property type="project" value="TreeGrafter"/>
</dbReference>
<evidence type="ECO:0000256" key="9">
    <source>
        <dbReference type="ARBA" id="ARBA00023136"/>
    </source>
</evidence>
<feature type="signal peptide" evidence="12">
    <location>
        <begin position="1"/>
        <end position="30"/>
    </location>
</feature>
<dbReference type="Gene3D" id="2.130.10.10">
    <property type="entry name" value="YVTN repeat-like/Quinoprotein amine dehydrogenase"/>
    <property type="match status" value="1"/>
</dbReference>
<dbReference type="InParanoid" id="A0A2V0PA13"/>
<protein>
    <recommendedName>
        <fullName evidence="4">ER membrane protein complex subunit 1</fullName>
    </recommendedName>
</protein>
<dbReference type="Pfam" id="PF07774">
    <property type="entry name" value="EMC1_C"/>
    <property type="match status" value="1"/>
</dbReference>
<dbReference type="InterPro" id="IPR011678">
    <property type="entry name" value="EMC1_C"/>
</dbReference>
<dbReference type="EMBL" id="BDRX01000084">
    <property type="protein sequence ID" value="GBF96686.1"/>
    <property type="molecule type" value="Genomic_DNA"/>
</dbReference>
<evidence type="ECO:0000256" key="3">
    <source>
        <dbReference type="ARBA" id="ARBA00011276"/>
    </source>
</evidence>
<evidence type="ECO:0000256" key="4">
    <source>
        <dbReference type="ARBA" id="ARBA00020824"/>
    </source>
</evidence>
<keyword evidence="10" id="KW-0325">Glycoprotein</keyword>
<evidence type="ECO:0000259" key="13">
    <source>
        <dbReference type="Pfam" id="PF07774"/>
    </source>
</evidence>
<keyword evidence="7" id="KW-0256">Endoplasmic reticulum</keyword>
<dbReference type="OrthoDB" id="28092at2759"/>
<dbReference type="Proteomes" id="UP000247498">
    <property type="component" value="Unassembled WGS sequence"/>
</dbReference>
<dbReference type="GO" id="GO:0072546">
    <property type="term" value="C:EMC complex"/>
    <property type="evidence" value="ECO:0007669"/>
    <property type="project" value="InterPro"/>
</dbReference>
<keyword evidence="8 11" id="KW-1133">Transmembrane helix</keyword>
<dbReference type="STRING" id="307507.A0A2V0PA13"/>
<dbReference type="InterPro" id="IPR058545">
    <property type="entry name" value="Beta-prop_EMC1_1st"/>
</dbReference>
<proteinExistence type="inferred from homology"/>
<dbReference type="Pfam" id="PF25293">
    <property type="entry name" value="Beta-prop_EMC1_N"/>
    <property type="match status" value="1"/>
</dbReference>
<gene>
    <name evidence="15" type="ORF">Rsub_09319</name>
</gene>
<dbReference type="InterPro" id="IPR011047">
    <property type="entry name" value="Quinoprotein_ADH-like_sf"/>
</dbReference>
<evidence type="ECO:0000313" key="15">
    <source>
        <dbReference type="EMBL" id="GBF96686.1"/>
    </source>
</evidence>
<keyword evidence="16" id="KW-1185">Reference proteome</keyword>
<keyword evidence="5 11" id="KW-0812">Transmembrane</keyword>
<dbReference type="PANTHER" id="PTHR21573:SF0">
    <property type="entry name" value="ER MEMBRANE PROTEIN COMPLEX SUBUNIT 1"/>
    <property type="match status" value="1"/>
</dbReference>
<dbReference type="FunCoup" id="A0A2V0PA13">
    <property type="interactions" value="2389"/>
</dbReference>